<dbReference type="EMBL" id="ML119660">
    <property type="protein sequence ID" value="RPA84221.1"/>
    <property type="molecule type" value="Genomic_DNA"/>
</dbReference>
<dbReference type="SUPFAM" id="SSF81296">
    <property type="entry name" value="E set domains"/>
    <property type="match status" value="1"/>
</dbReference>
<reference evidence="4 5" key="1">
    <citation type="journal article" date="2018" name="Nat. Ecol. Evol.">
        <title>Pezizomycetes genomes reveal the molecular basis of ectomycorrhizal truffle lifestyle.</title>
        <authorList>
            <person name="Murat C."/>
            <person name="Payen T."/>
            <person name="Noel B."/>
            <person name="Kuo A."/>
            <person name="Morin E."/>
            <person name="Chen J."/>
            <person name="Kohler A."/>
            <person name="Krizsan K."/>
            <person name="Balestrini R."/>
            <person name="Da Silva C."/>
            <person name="Montanini B."/>
            <person name="Hainaut M."/>
            <person name="Levati E."/>
            <person name="Barry K.W."/>
            <person name="Belfiori B."/>
            <person name="Cichocki N."/>
            <person name="Clum A."/>
            <person name="Dockter R.B."/>
            <person name="Fauchery L."/>
            <person name="Guy J."/>
            <person name="Iotti M."/>
            <person name="Le Tacon F."/>
            <person name="Lindquist E.A."/>
            <person name="Lipzen A."/>
            <person name="Malagnac F."/>
            <person name="Mello A."/>
            <person name="Molinier V."/>
            <person name="Miyauchi S."/>
            <person name="Poulain J."/>
            <person name="Riccioni C."/>
            <person name="Rubini A."/>
            <person name="Sitrit Y."/>
            <person name="Splivallo R."/>
            <person name="Traeger S."/>
            <person name="Wang M."/>
            <person name="Zifcakova L."/>
            <person name="Wipf D."/>
            <person name="Zambonelli A."/>
            <person name="Paolocci F."/>
            <person name="Nowrousian M."/>
            <person name="Ottonello S."/>
            <person name="Baldrian P."/>
            <person name="Spatafora J.W."/>
            <person name="Henrissat B."/>
            <person name="Nagy L.G."/>
            <person name="Aury J.M."/>
            <person name="Wincker P."/>
            <person name="Grigoriev I.V."/>
            <person name="Bonfante P."/>
            <person name="Martin F.M."/>
        </authorList>
    </citation>
    <scope>NUCLEOTIDE SEQUENCE [LARGE SCALE GENOMIC DNA]</scope>
    <source>
        <strain evidence="4 5">RN42</strain>
    </source>
</reference>
<feature type="domain" description="IPT/TIG" evidence="3">
    <location>
        <begin position="813"/>
        <end position="899"/>
    </location>
</feature>
<feature type="compositionally biased region" description="Low complexity" evidence="1">
    <location>
        <begin position="73"/>
        <end position="91"/>
    </location>
</feature>
<keyword evidence="2" id="KW-0472">Membrane</keyword>
<evidence type="ECO:0000256" key="2">
    <source>
        <dbReference type="SAM" id="Phobius"/>
    </source>
</evidence>
<dbReference type="InterPro" id="IPR014756">
    <property type="entry name" value="Ig_E-set"/>
</dbReference>
<dbReference type="InterPro" id="IPR057962">
    <property type="entry name" value="SPT23_MGA2_DBD"/>
</dbReference>
<feature type="compositionally biased region" description="Polar residues" evidence="1">
    <location>
        <begin position="627"/>
        <end position="637"/>
    </location>
</feature>
<feature type="compositionally biased region" description="Polar residues" evidence="1">
    <location>
        <begin position="158"/>
        <end position="171"/>
    </location>
</feature>
<feature type="region of interest" description="Disordered" evidence="1">
    <location>
        <begin position="1079"/>
        <end position="1102"/>
    </location>
</feature>
<dbReference type="SMART" id="SM00429">
    <property type="entry name" value="IPT"/>
    <property type="match status" value="1"/>
</dbReference>
<feature type="region of interest" description="Disordered" evidence="1">
    <location>
        <begin position="150"/>
        <end position="189"/>
    </location>
</feature>
<organism evidence="4 5">
    <name type="scientific">Ascobolus immersus RN42</name>
    <dbReference type="NCBI Taxonomy" id="1160509"/>
    <lineage>
        <taxon>Eukaryota</taxon>
        <taxon>Fungi</taxon>
        <taxon>Dikarya</taxon>
        <taxon>Ascomycota</taxon>
        <taxon>Pezizomycotina</taxon>
        <taxon>Pezizomycetes</taxon>
        <taxon>Pezizales</taxon>
        <taxon>Ascobolaceae</taxon>
        <taxon>Ascobolus</taxon>
    </lineage>
</organism>
<proteinExistence type="predicted"/>
<feature type="region of interest" description="Disordered" evidence="1">
    <location>
        <begin position="367"/>
        <end position="388"/>
    </location>
</feature>
<feature type="compositionally biased region" description="Polar residues" evidence="1">
    <location>
        <begin position="56"/>
        <end position="72"/>
    </location>
</feature>
<feature type="region of interest" description="Disordered" evidence="1">
    <location>
        <begin position="1246"/>
        <end position="1270"/>
    </location>
</feature>
<accession>A0A3N4IJ79</accession>
<feature type="compositionally biased region" description="Basic residues" evidence="1">
    <location>
        <begin position="611"/>
        <end position="620"/>
    </location>
</feature>
<keyword evidence="2" id="KW-0812">Transmembrane</keyword>
<gene>
    <name evidence="4" type="ORF">BJ508DRAFT_304040</name>
</gene>
<feature type="region of interest" description="Disordered" evidence="1">
    <location>
        <begin position="719"/>
        <end position="773"/>
    </location>
</feature>
<dbReference type="Pfam" id="PF01833">
    <property type="entry name" value="TIG"/>
    <property type="match status" value="1"/>
</dbReference>
<feature type="compositionally biased region" description="Basic and acidic residues" evidence="1">
    <location>
        <begin position="11"/>
        <end position="20"/>
    </location>
</feature>
<evidence type="ECO:0000313" key="4">
    <source>
        <dbReference type="EMBL" id="RPA84221.1"/>
    </source>
</evidence>
<dbReference type="CDD" id="cd00102">
    <property type="entry name" value="IPT"/>
    <property type="match status" value="1"/>
</dbReference>
<feature type="compositionally biased region" description="Polar residues" evidence="1">
    <location>
        <begin position="719"/>
        <end position="729"/>
    </location>
</feature>
<feature type="region of interest" description="Disordered" evidence="1">
    <location>
        <begin position="603"/>
        <end position="637"/>
    </location>
</feature>
<evidence type="ECO:0000256" key="1">
    <source>
        <dbReference type="SAM" id="MobiDB-lite"/>
    </source>
</evidence>
<dbReference type="Gene3D" id="2.60.40.10">
    <property type="entry name" value="Immunoglobulins"/>
    <property type="match status" value="1"/>
</dbReference>
<feature type="compositionally biased region" description="Low complexity" evidence="1">
    <location>
        <begin position="172"/>
        <end position="189"/>
    </location>
</feature>
<feature type="region of interest" description="Disordered" evidence="1">
    <location>
        <begin position="521"/>
        <end position="565"/>
    </location>
</feature>
<feature type="region of interest" description="Disordered" evidence="1">
    <location>
        <begin position="1109"/>
        <end position="1128"/>
    </location>
</feature>
<keyword evidence="5" id="KW-1185">Reference proteome</keyword>
<dbReference type="InterPro" id="IPR013783">
    <property type="entry name" value="Ig-like_fold"/>
</dbReference>
<evidence type="ECO:0000259" key="3">
    <source>
        <dbReference type="SMART" id="SM00429"/>
    </source>
</evidence>
<feature type="compositionally biased region" description="Polar residues" evidence="1">
    <location>
        <begin position="692"/>
        <end position="706"/>
    </location>
</feature>
<feature type="compositionally biased region" description="Acidic residues" evidence="1">
    <location>
        <begin position="1081"/>
        <end position="1093"/>
    </location>
</feature>
<feature type="compositionally biased region" description="Polar residues" evidence="1">
    <location>
        <begin position="1"/>
        <end position="10"/>
    </location>
</feature>
<dbReference type="STRING" id="1160509.A0A3N4IJ79"/>
<keyword evidence="2" id="KW-1133">Transmembrane helix</keyword>
<feature type="transmembrane region" description="Helical" evidence="2">
    <location>
        <begin position="1385"/>
        <end position="1404"/>
    </location>
</feature>
<dbReference type="InterPro" id="IPR002909">
    <property type="entry name" value="IPT_dom"/>
</dbReference>
<feature type="region of interest" description="Disordered" evidence="1">
    <location>
        <begin position="673"/>
        <end position="706"/>
    </location>
</feature>
<feature type="compositionally biased region" description="Polar residues" evidence="1">
    <location>
        <begin position="745"/>
        <end position="773"/>
    </location>
</feature>
<feature type="compositionally biased region" description="Polar residues" evidence="1">
    <location>
        <begin position="553"/>
        <end position="565"/>
    </location>
</feature>
<dbReference type="Pfam" id="PF25603">
    <property type="entry name" value="SPT23_MGA2_DBD"/>
    <property type="match status" value="1"/>
</dbReference>
<feature type="compositionally biased region" description="Pro residues" evidence="1">
    <location>
        <begin position="522"/>
        <end position="531"/>
    </location>
</feature>
<protein>
    <recommendedName>
        <fullName evidence="3">IPT/TIG domain-containing protein</fullName>
    </recommendedName>
</protein>
<sequence length="1445" mass="158169">MNTTFDTLMDSQHHDGDHGQSRYHLSQLDSSDFDKEFDDIIDQNAYDSYDPKDTTPDPNQLSSSVDSAEYYTSLSESSSPASRDSSSSRSNSHTRESSVSGSSSAMDLRFYEGLSTDGANEVLVRHDMAGTELQDTLGIDALMSDSSHLFPTLYPSKNPLQQKDTTQTASAPIQSPQQHPSTSSSAPSQNIIRFDSRPEIDPVTSAMSTAYTAITGMIKNTAEKLIPAPRPNEFHHEPDVSHMVSTADNAHKAEQMKQLVDLKTFFPPQIKMNTFAMAATVVPPKTRVETQMHLGLFFEGLPVQYRRIRFADYTIAKPKFMTHPQIAPDTLELHTMLVSASAVELWNPASDSYPLLEKALANARAKAINPPSPENTSTKPEPPMSVSKRKATAGALAMSGEEIKLCAACMNRENTRANRKKSKGPKPAEEERWMAYAPHRVVIINSQAVKELEMVRGSDLIGKPVLHTEVQVRISCYCRHHEEKKGFRIIFTAKDYQNNIVAQTLSYNVMITDDHKTLPAAPTTPAPPLISTPPSLASFQRPKKRQFSEEESLSPNPNGYGQSMPNIQYSTYLPISPPYSNAPVPMPIQTQHGMPMHFNQHQQMMDQGPAAKKRRGRKPSRPGMSPTDGSTPRSRNGSLQLTVAFDHNGNGMTPVASNHVSPAVPQRAPVPLTVNTATPATTPPQRARQDSGGVSPTDFSNNYNRSGQFSFTAQLNSAQHSFGGSATPSRSREQRNSVDVGYGNSLLSPFSSRATSNASAPGSPPTGNFSSVTSLDQLDSAERELEYLLAGGDGMDTSFLDVPQQPDYSSYMVPKIDRVLPDKGSCGGGIEVTIVGSQFAEDMVVYFGKVPATTRLHNSGCLLCVVPPSSTPTTVIVSIKRGTLEIPMPPENLGLFTYLPAIAEDVMDLALRLMAQAGADPSMSRSAMAALGDRTLWQPSSPTPSDFDMNVRQCIQSQGEVREEALVNALETLDKEALLPLINAALPNTYHTLLHYASMLGWSKLAIWLVNNGASTERNALGYTARDYANLFDRKLLAQRLATVRMSPEQRSQDLILQKASEKLAAIEQAKAAALARLDDGYDEDSSDDDEEAEGTKTPSVTAEVVEGVVDSSAPVQDSAESPTSETTRRFWGLPGVQSAFLSALQGTQQAIGPQPADGNDDHARDYRESWMRLFKGSIKAAATETDGSPEAIRETLEPVTQSFAAALMQHFTASLQNIQQGLPAMPALPEMPANPVARFVGRPPTTATSATTTGSIVPPAPTELVRSPSTDEYSWRDLFTSPPSYEEIFPQGHDAAPEDLDIDSKHECPQQQQRTAECFSASSSSDESVEVVNCSAGTDEEEELPEPVKRYLAAKGRVYLTAEEKEVLRNHTMRIRRIQSDRKLYFIWIPLLIITLISMTISWGPKVWSVGGDIVQRLQFFAERAKEWRPTIQIQPGFVEAREL</sequence>
<feature type="region of interest" description="Disordered" evidence="1">
    <location>
        <begin position="1"/>
        <end position="104"/>
    </location>
</feature>
<evidence type="ECO:0000313" key="5">
    <source>
        <dbReference type="Proteomes" id="UP000275078"/>
    </source>
</evidence>
<feature type="compositionally biased region" description="Low complexity" evidence="1">
    <location>
        <begin position="673"/>
        <end position="684"/>
    </location>
</feature>
<dbReference type="Proteomes" id="UP000275078">
    <property type="component" value="Unassembled WGS sequence"/>
</dbReference>
<feature type="compositionally biased region" description="Polar residues" evidence="1">
    <location>
        <begin position="1114"/>
        <end position="1126"/>
    </location>
</feature>
<name>A0A3N4IJ79_ASCIM</name>
<dbReference type="OrthoDB" id="71307at2759"/>